<dbReference type="Proteomes" id="UP000192418">
    <property type="component" value="Unassembled WGS sequence"/>
</dbReference>
<dbReference type="STRING" id="1121400.SAMN02746065_10168"/>
<organism evidence="1 2">
    <name type="scientific">Desulfocicer vacuolatum DSM 3385</name>
    <dbReference type="NCBI Taxonomy" id="1121400"/>
    <lineage>
        <taxon>Bacteria</taxon>
        <taxon>Pseudomonadati</taxon>
        <taxon>Thermodesulfobacteriota</taxon>
        <taxon>Desulfobacteria</taxon>
        <taxon>Desulfobacterales</taxon>
        <taxon>Desulfobacteraceae</taxon>
        <taxon>Desulfocicer</taxon>
    </lineage>
</organism>
<accession>A0A1W1YIW5</accession>
<evidence type="ECO:0000313" key="2">
    <source>
        <dbReference type="Proteomes" id="UP000192418"/>
    </source>
</evidence>
<evidence type="ECO:0000313" key="1">
    <source>
        <dbReference type="EMBL" id="SMC36115.1"/>
    </source>
</evidence>
<reference evidence="1 2" key="1">
    <citation type="submission" date="2017-04" db="EMBL/GenBank/DDBJ databases">
        <authorList>
            <person name="Afonso C.L."/>
            <person name="Miller P.J."/>
            <person name="Scott M.A."/>
            <person name="Spackman E."/>
            <person name="Goraichik I."/>
            <person name="Dimitrov K.M."/>
            <person name="Suarez D.L."/>
            <person name="Swayne D.E."/>
        </authorList>
    </citation>
    <scope>NUCLEOTIDE SEQUENCE [LARGE SCALE GENOMIC DNA]</scope>
    <source>
        <strain evidence="1 2">DSM 3385</strain>
    </source>
</reference>
<dbReference type="EMBL" id="FWXY01000001">
    <property type="protein sequence ID" value="SMC36115.1"/>
    <property type="molecule type" value="Genomic_DNA"/>
</dbReference>
<sequence length="48" mass="5539">MEKTVEKMDPGFFQKCFFSLNHTGFDLWCCIYNCLEWGSALSGNIKKA</sequence>
<proteinExistence type="predicted"/>
<gene>
    <name evidence="1" type="ORF">SAMN02746065_10168</name>
</gene>
<name>A0A1W1YIW5_9BACT</name>
<keyword evidence="2" id="KW-1185">Reference proteome</keyword>
<dbReference type="AlphaFoldDB" id="A0A1W1YIW5"/>
<protein>
    <submittedName>
        <fullName evidence="1">Uncharacterized protein</fullName>
    </submittedName>
</protein>